<evidence type="ECO:0000256" key="2">
    <source>
        <dbReference type="ARBA" id="ARBA00022840"/>
    </source>
</evidence>
<proteinExistence type="predicted"/>
<dbReference type="Gene3D" id="3.30.300.30">
    <property type="match status" value="1"/>
</dbReference>
<dbReference type="InterPro" id="IPR042099">
    <property type="entry name" value="ANL_N_sf"/>
</dbReference>
<organism evidence="5 6">
    <name type="scientific">Oleispira antarctica</name>
    <dbReference type="NCBI Taxonomy" id="188908"/>
    <lineage>
        <taxon>Bacteria</taxon>
        <taxon>Pseudomonadati</taxon>
        <taxon>Pseudomonadota</taxon>
        <taxon>Gammaproteobacteria</taxon>
        <taxon>Oceanospirillales</taxon>
        <taxon>Oceanospirillaceae</taxon>
        <taxon>Oleispira</taxon>
    </lineage>
</organism>
<dbReference type="GO" id="GO:0004467">
    <property type="term" value="F:long-chain fatty acid-CoA ligase activity"/>
    <property type="evidence" value="ECO:0007669"/>
    <property type="project" value="UniProtKB-EC"/>
</dbReference>
<keyword evidence="1" id="KW-0547">Nucleotide-binding</keyword>
<dbReference type="InterPro" id="IPR045851">
    <property type="entry name" value="AMP-bd_C_sf"/>
</dbReference>
<dbReference type="PANTHER" id="PTHR43272:SF33">
    <property type="entry name" value="AMP-BINDING DOMAIN-CONTAINING PROTEIN-RELATED"/>
    <property type="match status" value="1"/>
</dbReference>
<dbReference type="EMBL" id="MABE01000496">
    <property type="protein sequence ID" value="OUS39913.1"/>
    <property type="molecule type" value="Genomic_DNA"/>
</dbReference>
<dbReference type="GO" id="GO:0005524">
    <property type="term" value="F:ATP binding"/>
    <property type="evidence" value="ECO:0007669"/>
    <property type="project" value="UniProtKB-KW"/>
</dbReference>
<dbReference type="GO" id="GO:0016020">
    <property type="term" value="C:membrane"/>
    <property type="evidence" value="ECO:0007669"/>
    <property type="project" value="TreeGrafter"/>
</dbReference>
<gene>
    <name evidence="5" type="ORF">A9R00_08705</name>
</gene>
<feature type="domain" description="AMP-dependent synthetase/ligase" evidence="4">
    <location>
        <begin position="2"/>
        <end position="66"/>
    </location>
</feature>
<evidence type="ECO:0000313" key="6">
    <source>
        <dbReference type="Proteomes" id="UP000227088"/>
    </source>
</evidence>
<comment type="caution">
    <text evidence="5">The sequence shown here is derived from an EMBL/GenBank/DDBJ whole genome shotgun (WGS) entry which is preliminary data.</text>
</comment>
<dbReference type="AlphaFoldDB" id="A0A1Y5HVW1"/>
<dbReference type="Proteomes" id="UP000227088">
    <property type="component" value="Unassembled WGS sequence"/>
</dbReference>
<accession>A0A1Y5HVW1</accession>
<evidence type="ECO:0000259" key="4">
    <source>
        <dbReference type="Pfam" id="PF00501"/>
    </source>
</evidence>
<evidence type="ECO:0000256" key="1">
    <source>
        <dbReference type="ARBA" id="ARBA00022741"/>
    </source>
</evidence>
<comment type="catalytic activity">
    <reaction evidence="3">
        <text>a long-chain fatty acid + ATP + CoA = a long-chain fatty acyl-CoA + AMP + diphosphate</text>
        <dbReference type="Rhea" id="RHEA:15421"/>
        <dbReference type="ChEBI" id="CHEBI:30616"/>
        <dbReference type="ChEBI" id="CHEBI:33019"/>
        <dbReference type="ChEBI" id="CHEBI:57287"/>
        <dbReference type="ChEBI" id="CHEBI:57560"/>
        <dbReference type="ChEBI" id="CHEBI:83139"/>
        <dbReference type="ChEBI" id="CHEBI:456215"/>
        <dbReference type="EC" id="6.2.1.3"/>
    </reaction>
    <physiologicalReaction direction="left-to-right" evidence="3">
        <dbReference type="Rhea" id="RHEA:15422"/>
    </physiologicalReaction>
</comment>
<dbReference type="Gene3D" id="3.40.50.12780">
    <property type="entry name" value="N-terminal domain of ligase-like"/>
    <property type="match status" value="1"/>
</dbReference>
<dbReference type="PANTHER" id="PTHR43272">
    <property type="entry name" value="LONG-CHAIN-FATTY-ACID--COA LIGASE"/>
    <property type="match status" value="1"/>
</dbReference>
<reference evidence="6" key="1">
    <citation type="journal article" date="2017" name="Proc. Natl. Acad. Sci. U.S.A.">
        <title>Simulation of Deepwater Horizon oil plume reveals substrate specialization within a complex community of hydrocarbon degraders.</title>
        <authorList>
            <person name="Hu P."/>
            <person name="Dubinsky E.A."/>
            <person name="Probst A.J."/>
            <person name="Wang J."/>
            <person name="Sieber C.M.K."/>
            <person name="Tom L.M."/>
            <person name="Gardinali P."/>
            <person name="Banfield J.F."/>
            <person name="Atlas R.M."/>
            <person name="Andersen G.L."/>
        </authorList>
    </citation>
    <scope>NUCLEOTIDE SEQUENCE [LARGE SCALE GENOMIC DNA]</scope>
</reference>
<sequence length="228" mass="25739">MQWFQRLGINIQEGYGMSENWAYCSVNRHQDIRLGTVGQPLNGCDIKISQQGEILIKSPATMQGYYLDDEKTQEVIKEGYYHTGDKGQLCQDGFLTITGRIKDTFKTSKGEFITPSHIENLLAENTNIEQLCVMGLGLAQPMALVVLSEQAQQKPKQQVSDELTTTLHKVNSILKSHEVLNGLIVVKEEWLPENNLLTPTLKVKRNEVAQRYAAIVNEYAEAKTVVWE</sequence>
<protein>
    <recommendedName>
        <fullName evidence="4">AMP-dependent synthetase/ligase domain-containing protein</fullName>
    </recommendedName>
</protein>
<dbReference type="Pfam" id="PF23562">
    <property type="entry name" value="AMP-binding_C_3"/>
    <property type="match status" value="1"/>
</dbReference>
<dbReference type="SUPFAM" id="SSF56801">
    <property type="entry name" value="Acetyl-CoA synthetase-like"/>
    <property type="match status" value="1"/>
</dbReference>
<evidence type="ECO:0000313" key="5">
    <source>
        <dbReference type="EMBL" id="OUS39913.1"/>
    </source>
</evidence>
<evidence type="ECO:0000256" key="3">
    <source>
        <dbReference type="ARBA" id="ARBA00024484"/>
    </source>
</evidence>
<dbReference type="InterPro" id="IPR000873">
    <property type="entry name" value="AMP-dep_synth/lig_dom"/>
</dbReference>
<dbReference type="Pfam" id="PF00501">
    <property type="entry name" value="AMP-binding"/>
    <property type="match status" value="1"/>
</dbReference>
<keyword evidence="2" id="KW-0067">ATP-binding</keyword>
<name>A0A1Y5HVW1_OLEAN</name>